<evidence type="ECO:0000256" key="2">
    <source>
        <dbReference type="ARBA" id="ARBA00023002"/>
    </source>
</evidence>
<evidence type="ECO:0000313" key="4">
    <source>
        <dbReference type="EMBL" id="KAJ7191608.1"/>
    </source>
</evidence>
<dbReference type="EMBL" id="JARJCW010000130">
    <property type="protein sequence ID" value="KAJ7191608.1"/>
    <property type="molecule type" value="Genomic_DNA"/>
</dbReference>
<name>A0AAD6UW31_9AGAR</name>
<comment type="similarity">
    <text evidence="3">Belongs to the ustYa family.</text>
</comment>
<evidence type="ECO:0000313" key="5">
    <source>
        <dbReference type="Proteomes" id="UP001219525"/>
    </source>
</evidence>
<reference evidence="4" key="1">
    <citation type="submission" date="2023-03" db="EMBL/GenBank/DDBJ databases">
        <title>Massive genome expansion in bonnet fungi (Mycena s.s.) driven by repeated elements and novel gene families across ecological guilds.</title>
        <authorList>
            <consortium name="Lawrence Berkeley National Laboratory"/>
            <person name="Harder C.B."/>
            <person name="Miyauchi S."/>
            <person name="Viragh M."/>
            <person name="Kuo A."/>
            <person name="Thoen E."/>
            <person name="Andreopoulos B."/>
            <person name="Lu D."/>
            <person name="Skrede I."/>
            <person name="Drula E."/>
            <person name="Henrissat B."/>
            <person name="Morin E."/>
            <person name="Kohler A."/>
            <person name="Barry K."/>
            <person name="LaButti K."/>
            <person name="Morin E."/>
            <person name="Salamov A."/>
            <person name="Lipzen A."/>
            <person name="Mereny Z."/>
            <person name="Hegedus B."/>
            <person name="Baldrian P."/>
            <person name="Stursova M."/>
            <person name="Weitz H."/>
            <person name="Taylor A."/>
            <person name="Grigoriev I.V."/>
            <person name="Nagy L.G."/>
            <person name="Martin F."/>
            <person name="Kauserud H."/>
        </authorList>
    </citation>
    <scope>NUCLEOTIDE SEQUENCE</scope>
    <source>
        <strain evidence="4">9144</strain>
    </source>
</reference>
<comment type="pathway">
    <text evidence="1">Mycotoxin biosynthesis.</text>
</comment>
<comment type="caution">
    <text evidence="4">The sequence shown here is derived from an EMBL/GenBank/DDBJ whole genome shotgun (WGS) entry which is preliminary data.</text>
</comment>
<organism evidence="4 5">
    <name type="scientific">Mycena pura</name>
    <dbReference type="NCBI Taxonomy" id="153505"/>
    <lineage>
        <taxon>Eukaryota</taxon>
        <taxon>Fungi</taxon>
        <taxon>Dikarya</taxon>
        <taxon>Basidiomycota</taxon>
        <taxon>Agaricomycotina</taxon>
        <taxon>Agaricomycetes</taxon>
        <taxon>Agaricomycetidae</taxon>
        <taxon>Agaricales</taxon>
        <taxon>Marasmiineae</taxon>
        <taxon>Mycenaceae</taxon>
        <taxon>Mycena</taxon>
    </lineage>
</organism>
<dbReference type="AlphaFoldDB" id="A0AAD6UW31"/>
<sequence>MVATHRGLLAYFGDDYPELWDIDTSVPVAMVMEESRWYPVHGGRDAMELWATTTSASFSYVGLGPEQRAFAVTMFHDMHCLRFIRAIVDGRYDETSQEHIQHCLNYFRQSILCSPNLTLEPANVLDRDFEIERVGATHVCKDWSILYAASEANLDSFVDTWNLSAYA</sequence>
<dbReference type="GO" id="GO:0043386">
    <property type="term" value="P:mycotoxin biosynthetic process"/>
    <property type="evidence" value="ECO:0007669"/>
    <property type="project" value="InterPro"/>
</dbReference>
<keyword evidence="5" id="KW-1185">Reference proteome</keyword>
<dbReference type="Proteomes" id="UP001219525">
    <property type="component" value="Unassembled WGS sequence"/>
</dbReference>
<gene>
    <name evidence="4" type="ORF">GGX14DRAFT_380900</name>
</gene>
<protein>
    <submittedName>
        <fullName evidence="4">Uncharacterized protein</fullName>
    </submittedName>
</protein>
<dbReference type="PANTHER" id="PTHR33365:SF11">
    <property type="entry name" value="TAT PATHWAY SIGNAL SEQUENCE"/>
    <property type="match status" value="1"/>
</dbReference>
<proteinExistence type="inferred from homology"/>
<dbReference type="PANTHER" id="PTHR33365">
    <property type="entry name" value="YALI0B05434P"/>
    <property type="match status" value="1"/>
</dbReference>
<accession>A0AAD6UW31</accession>
<dbReference type="Pfam" id="PF11807">
    <property type="entry name" value="UstYa"/>
    <property type="match status" value="1"/>
</dbReference>
<evidence type="ECO:0000256" key="3">
    <source>
        <dbReference type="ARBA" id="ARBA00035112"/>
    </source>
</evidence>
<dbReference type="GO" id="GO:0016491">
    <property type="term" value="F:oxidoreductase activity"/>
    <property type="evidence" value="ECO:0007669"/>
    <property type="project" value="UniProtKB-KW"/>
</dbReference>
<dbReference type="InterPro" id="IPR021765">
    <property type="entry name" value="UstYa-like"/>
</dbReference>
<keyword evidence="2" id="KW-0560">Oxidoreductase</keyword>
<evidence type="ECO:0000256" key="1">
    <source>
        <dbReference type="ARBA" id="ARBA00004685"/>
    </source>
</evidence>